<dbReference type="Gene3D" id="2.30.42.10">
    <property type="match status" value="10"/>
</dbReference>
<dbReference type="SMART" id="SM00228">
    <property type="entry name" value="PDZ"/>
    <property type="match status" value="10"/>
</dbReference>
<feature type="compositionally biased region" description="Polar residues" evidence="2">
    <location>
        <begin position="1718"/>
        <end position="1733"/>
    </location>
</feature>
<dbReference type="PANTHER" id="PTHR19964">
    <property type="entry name" value="MULTIPLE PDZ DOMAIN PROTEIN"/>
    <property type="match status" value="1"/>
</dbReference>
<keyword evidence="6" id="KW-1185">Reference proteome</keyword>
<evidence type="ECO:0000313" key="4">
    <source>
        <dbReference type="EMBL" id="AVM85902.1"/>
    </source>
</evidence>
<feature type="region of interest" description="Disordered" evidence="2">
    <location>
        <begin position="1247"/>
        <end position="1274"/>
    </location>
</feature>
<organism evidence="4">
    <name type="scientific">Oopsacas minuta</name>
    <dbReference type="NCBI Taxonomy" id="111878"/>
    <lineage>
        <taxon>Eukaryota</taxon>
        <taxon>Metazoa</taxon>
        <taxon>Porifera</taxon>
        <taxon>Hexactinellida</taxon>
        <taxon>Hexasterophora</taxon>
        <taxon>Lyssacinosida</taxon>
        <taxon>Leucopsacidae</taxon>
        <taxon>Oopsacas</taxon>
    </lineage>
</organism>
<reference evidence="5 6" key="3">
    <citation type="journal article" date="2023" name="BMC Biol.">
        <title>The compact genome of the sponge Oopsacas minuta (Hexactinellida) is lacking key metazoan core genes.</title>
        <authorList>
            <person name="Santini S."/>
            <person name="Schenkelaars Q."/>
            <person name="Jourda C."/>
            <person name="Duchesne M."/>
            <person name="Belahbib H."/>
            <person name="Rocher C."/>
            <person name="Selva M."/>
            <person name="Riesgo A."/>
            <person name="Vervoort M."/>
            <person name="Leys S.P."/>
            <person name="Kodjabachian L."/>
            <person name="Le Bivic A."/>
            <person name="Borchiellini C."/>
            <person name="Claverie J.M."/>
            <person name="Renard E."/>
        </authorList>
    </citation>
    <scope>NUCLEOTIDE SEQUENCE [LARGE SCALE GENOMIC DNA]</scope>
    <source>
        <strain evidence="5">SPO-2</strain>
    </source>
</reference>
<dbReference type="EMBL" id="MF959457">
    <property type="protein sequence ID" value="AVM85902.1"/>
    <property type="molecule type" value="mRNA"/>
</dbReference>
<feature type="domain" description="PDZ" evidence="3">
    <location>
        <begin position="182"/>
        <end position="267"/>
    </location>
</feature>
<dbReference type="EMBL" id="JAKMXF010000266">
    <property type="protein sequence ID" value="KAI6653640.1"/>
    <property type="molecule type" value="Genomic_DNA"/>
</dbReference>
<dbReference type="SUPFAM" id="SSF50156">
    <property type="entry name" value="PDZ domain-like"/>
    <property type="match status" value="11"/>
</dbReference>
<feature type="domain" description="PDZ" evidence="3">
    <location>
        <begin position="1987"/>
        <end position="2060"/>
    </location>
</feature>
<evidence type="ECO:0000256" key="2">
    <source>
        <dbReference type="SAM" id="MobiDB-lite"/>
    </source>
</evidence>
<feature type="domain" description="PDZ" evidence="3">
    <location>
        <begin position="1621"/>
        <end position="1680"/>
    </location>
</feature>
<keyword evidence="1" id="KW-0175">Coiled coil</keyword>
<feature type="compositionally biased region" description="Low complexity" evidence="2">
    <location>
        <begin position="696"/>
        <end position="707"/>
    </location>
</feature>
<feature type="region of interest" description="Disordered" evidence="2">
    <location>
        <begin position="41"/>
        <end position="73"/>
    </location>
</feature>
<dbReference type="InterPro" id="IPR036034">
    <property type="entry name" value="PDZ_sf"/>
</dbReference>
<gene>
    <name evidence="5" type="ORF">LOD99_3535</name>
</gene>
<feature type="coiled-coil region" evidence="1">
    <location>
        <begin position="759"/>
        <end position="793"/>
    </location>
</feature>
<feature type="domain" description="PDZ" evidence="3">
    <location>
        <begin position="405"/>
        <end position="494"/>
    </location>
</feature>
<dbReference type="Proteomes" id="UP001165289">
    <property type="component" value="Unassembled WGS sequence"/>
</dbReference>
<accession>A0A2P1GIX6</accession>
<dbReference type="InterPro" id="IPR051342">
    <property type="entry name" value="PDZ_scaffold"/>
</dbReference>
<dbReference type="PANTHER" id="PTHR19964:SF92">
    <property type="entry name" value="PATJ HOMOLOG"/>
    <property type="match status" value="1"/>
</dbReference>
<name>A0A2P1GIX6_9METZ</name>
<dbReference type="OrthoDB" id="6022242at2759"/>
<feature type="compositionally biased region" description="Low complexity" evidence="2">
    <location>
        <begin position="1254"/>
        <end position="1267"/>
    </location>
</feature>
<protein>
    <submittedName>
        <fullName evidence="4">MPDZ</fullName>
    </submittedName>
</protein>
<evidence type="ECO:0000259" key="3">
    <source>
        <dbReference type="PROSITE" id="PS50106"/>
    </source>
</evidence>
<reference evidence="5" key="2">
    <citation type="submission" date="2022-02" db="EMBL/GenBank/DDBJ databases">
        <authorList>
            <person name="Santini S."/>
            <person name="Jourda C."/>
            <person name="Belahbib H."/>
            <person name="Rocher C."/>
            <person name="Selva M."/>
            <person name="Borchiellini C."/>
            <person name="Renard E."/>
        </authorList>
    </citation>
    <scope>NUCLEOTIDE SEQUENCE</scope>
    <source>
        <strain evidence="5">SPO-2</strain>
    </source>
</reference>
<dbReference type="Pfam" id="PF00595">
    <property type="entry name" value="PDZ"/>
    <property type="match status" value="8"/>
</dbReference>
<dbReference type="PROSITE" id="PS50106">
    <property type="entry name" value="PDZ"/>
    <property type="match status" value="10"/>
</dbReference>
<feature type="compositionally biased region" description="Polar residues" evidence="2">
    <location>
        <begin position="141"/>
        <end position="175"/>
    </location>
</feature>
<feature type="domain" description="PDZ" evidence="3">
    <location>
        <begin position="1405"/>
        <end position="1481"/>
    </location>
</feature>
<dbReference type="InterPro" id="IPR001478">
    <property type="entry name" value="PDZ"/>
</dbReference>
<proteinExistence type="evidence at transcript level"/>
<evidence type="ECO:0000313" key="5">
    <source>
        <dbReference type="EMBL" id="KAI6653640.1"/>
    </source>
</evidence>
<feature type="domain" description="PDZ" evidence="3">
    <location>
        <begin position="1284"/>
        <end position="1370"/>
    </location>
</feature>
<evidence type="ECO:0000313" key="6">
    <source>
        <dbReference type="Proteomes" id="UP001165289"/>
    </source>
</evidence>
<sequence>MAQKQTSKGPTTTNTVLLGKNDHVKTVLTKIHRIFVDHSSNNKIPKHRHSHTSNQDLRINRTYEPVPPTQVTPSTRNVEKAFAIFKSDTFTCIYNVNKNIRESGLTNGGSNINFDFLYNGDVVVLQGTPLYPCLDKETHRPSPSITHVPNTNEGQNSQSNSLNGECNDNQTQYQDPSMQSKRISITFGQNPEPVGISIKRLDLSEGSGIYVIGIQPNSPAARDGRLKVFDELLTVNDTPVRQFPYDQLRSIFTHRGITLKLTVYRNCSAAILHAIGYPIPNDNTGENFNTYHSPSNSDPSIEYVELHSDMRDFGFFVAPGCGEYPVINHISPASQSELDNRLRIGDELIQVNEHHVRNVASQVVMELIQKNTDIKLKVRHMVDPLKTPTEMHPQVNHTRDVDIISVTIMRDTRGSLGISIQGVTSDNDVSSPEDGIYIAKISTDGPADMNGIIKEGDRIIEVNGNNLKGVDLKRALRLVKMSGNPVNLVLERGRDGKQVELAYDQDSSTENYTQENTFTIPSVVSDVEVSQREESNKSNSIHSGVSSIHGFYPSRLSEASLQFSHDPQGILDKEEKTRLVKEWQPRVGPEKIVKIAQLTKYSADGEIGLEIEPKPVYQKNELTGMKTVISAISSGPAKDDGVLLQGDEILEINGVRVTDVHYDDVIALLKATPQQIRLVVAGPHERGEVPTHYLMSSLSSSEGESPSNTLEMPQRKKSYKSNKFRDAANSSTYPRQQISRLHEIIQTDLDETDDLLLLKEIHEQNRKEQLEELEQMKIEKEKLEREVFSKSELDNEAKLNLRACLDRVQLHYEKETTLPRPSKYSKMFSYKHPNLNSFGQTSTSYVASGIATTPRAPKAPNNPKFFMLDDMENTTKPLPITYNQDSLKTDKSKVAELGLEPNEANLLNLVCVPFNKHESNKKNQPLALIPFPIMSHSATTSDDESIQSPTKLSFPETPILPSIEQEAEHVFNSRIENERQEITVTKGETLGIGIDRQRVPETKGKKYKIVIHDIVAGSAPAKDGRLKIGDELLSINSFNVEGKSKQEVALHITNLPKGPVVLTVLHQQQDTLTKENKHEFLKKGQTPLRTFKLISPEKTNLNKIEKAFSLSTISDGSKIDFLGSRITHSSSNSNNSLNDHIDPYPLKMLSNIHGVDKLHKIWDDFNIDSLELEDGNRLFKSKSLDLETRDESSSNSLDELHTTFLDQDISVFPQPSEELNNNNTLQMKSNHNSTHGQATEQISYSYENSPPILPQQHPQQHQQQYYQSAGNGKRQSVPRGVVREVHLSRKRDANLGISIVEKFIPGVLEQSKGIFIKLITDPIVLSGQLEQDDQVLEVNGIDMNGFLHDQAVNLIKKASEPVILKLLHSPEFVKRISLAKIASEHSELGGEIIHSYFVTGNKGSGIVVETARQINERVGRTYFKVSEVIKRSSAEESKNIMKDDVIININGLNAVGINHQQLVKLLNTPHCDVSIILCRTTNKSPRELNNDRHPPSRARLYLKSCLIDKVHEVEICVEAQESAHQRPIIVITGVKSKHPSFLEEIHPGDELVAINKKNLNGWKVENVQRWLYELQLTSQYEISFYSRAPHSTSTSTGSAHSYELEQTRPPSYTHQLSAQFTCVFYKEARQDVGLLFVDGEVDGVYIEEVDPNGLAATDQRVRPGCRVVAINDRNLMNDEASFVEMVLNGVIGQISLTLESSFVHRVPHQHAHGYFTYSSESSQDMSTTHSPQPHRSMPEHNIPPQYQNMQPQYHNIPPQMHNLSPQVNLPPPVHDMSDYFPKRGTRIVQLFREGEKGFGLTLRGGANTSHGDLPLFVGKVYQHQAAHRSGQVHERDVILAINDIPTLGMTCIEAVAVLKAYKVITLTLSDEKDPIADILLPQQRNSGMYNDLMSSKESLKSRDAYISNNNSNPERKYAYNPYSPGHTPPMRYNTNVLVPTYPANMYTDWNSHYISPHVMQPNEKINEPPPYEVSQNYILKQEANLLMVHLQNVMQRGFGFSISGGVDNLSGPQPILIKSMTDDGAAKLDGNFAVGDEICAVNGHSLINVTHHHAVNILKQCQEQLKPEQEVQLLIRKRQV</sequence>
<reference evidence="4" key="1">
    <citation type="submission" date="2017-09" db="EMBL/GenBank/DDBJ databases">
        <title>New genomic data challenges the traditional vision of epithelium evolution in sponges and ctenophores.</title>
        <authorList>
            <person name="Belahbib H."/>
            <person name="Renard E."/>
            <person name="Santini S."/>
            <person name="Jourda C."/>
            <person name="Claverie J.-M."/>
            <person name="Borchiellini C."/>
            <person name="Le Bivic A."/>
        </authorList>
    </citation>
    <scope>NUCLEOTIDE SEQUENCE</scope>
    <source>
        <strain evidence="4">ID9</strain>
    </source>
</reference>
<feature type="domain" description="PDZ" evidence="3">
    <location>
        <begin position="595"/>
        <end position="684"/>
    </location>
</feature>
<feature type="domain" description="PDZ" evidence="3">
    <location>
        <begin position="303"/>
        <end position="370"/>
    </location>
</feature>
<dbReference type="CDD" id="cd00136">
    <property type="entry name" value="PDZ_canonical"/>
    <property type="match status" value="8"/>
</dbReference>
<feature type="domain" description="PDZ" evidence="3">
    <location>
        <begin position="1787"/>
        <end position="1859"/>
    </location>
</feature>
<feature type="domain" description="PDZ" evidence="3">
    <location>
        <begin position="981"/>
        <end position="1048"/>
    </location>
</feature>
<feature type="region of interest" description="Disordered" evidence="2">
    <location>
        <begin position="696"/>
        <end position="735"/>
    </location>
</feature>
<feature type="region of interest" description="Disordered" evidence="2">
    <location>
        <begin position="1718"/>
        <end position="1750"/>
    </location>
</feature>
<feature type="region of interest" description="Disordered" evidence="2">
    <location>
        <begin position="135"/>
        <end position="175"/>
    </location>
</feature>
<evidence type="ECO:0000256" key="1">
    <source>
        <dbReference type="SAM" id="Coils"/>
    </source>
</evidence>